<dbReference type="SUPFAM" id="SSF53383">
    <property type="entry name" value="PLP-dependent transferases"/>
    <property type="match status" value="1"/>
</dbReference>
<evidence type="ECO:0000259" key="3">
    <source>
        <dbReference type="Pfam" id="PF00266"/>
    </source>
</evidence>
<feature type="domain" description="Nucleotidyl transferase" evidence="4">
    <location>
        <begin position="11"/>
        <end position="162"/>
    </location>
</feature>
<dbReference type="KEGG" id="mfp:MBIO_0691"/>
<evidence type="ECO:0000256" key="1">
    <source>
        <dbReference type="ARBA" id="ARBA00001933"/>
    </source>
</evidence>
<evidence type="ECO:0000256" key="2">
    <source>
        <dbReference type="ARBA" id="ARBA00022898"/>
    </source>
</evidence>
<dbReference type="PANTHER" id="PTHR21152">
    <property type="entry name" value="AMINOTRANSFERASE CLASS V"/>
    <property type="match status" value="1"/>
</dbReference>
<dbReference type="InterPro" id="IPR015421">
    <property type="entry name" value="PyrdxlP-dep_Trfase_major"/>
</dbReference>
<reference evidence="5 6" key="1">
    <citation type="journal article" date="2009" name="Curr. Microbiol.">
        <title>Molecular cloning and expression of a novel cholinephosphotransferase involved in glycoglycerophospholipid biosynthesis of Mycoplasma fermentans.</title>
        <authorList>
            <person name="Ishida N."/>
            <person name="Irikura D."/>
            <person name="Matsuda K."/>
            <person name="Sato S."/>
            <person name="Asano K."/>
        </authorList>
    </citation>
    <scope>NUCLEOTIDE SEQUENCE [LARGE SCALE GENOMIC DNA]</scope>
    <source>
        <strain evidence="6">ATCC 19989 / NBRC 14854 / NCTC 10117 / PG18</strain>
    </source>
</reference>
<evidence type="ECO:0000313" key="6">
    <source>
        <dbReference type="Proteomes" id="UP000006810"/>
    </source>
</evidence>
<protein>
    <recommendedName>
        <fullName evidence="7">Aminotransferase</fullName>
    </recommendedName>
</protein>
<evidence type="ECO:0008006" key="7">
    <source>
        <dbReference type="Google" id="ProtNLM"/>
    </source>
</evidence>
<dbReference type="eggNOG" id="COG0075">
    <property type="taxonomic scope" value="Bacteria"/>
</dbReference>
<dbReference type="GO" id="GO:0008453">
    <property type="term" value="F:alanine-glyoxylate transaminase activity"/>
    <property type="evidence" value="ECO:0007669"/>
    <property type="project" value="TreeGrafter"/>
</dbReference>
<dbReference type="Gene3D" id="3.90.1150.10">
    <property type="entry name" value="Aspartate Aminotransferase, domain 1"/>
    <property type="match status" value="1"/>
</dbReference>
<dbReference type="SUPFAM" id="SSF53448">
    <property type="entry name" value="Nucleotide-diphospho-sugar transferases"/>
    <property type="match status" value="1"/>
</dbReference>
<dbReference type="Gene3D" id="3.90.550.10">
    <property type="entry name" value="Spore Coat Polysaccharide Biosynthesis Protein SpsA, Chain A"/>
    <property type="match status" value="1"/>
</dbReference>
<dbReference type="PANTHER" id="PTHR21152:SF40">
    <property type="entry name" value="ALANINE--GLYOXYLATE AMINOTRANSFERASE"/>
    <property type="match status" value="1"/>
</dbReference>
<dbReference type="Pfam" id="PF00483">
    <property type="entry name" value="NTP_transferase"/>
    <property type="match status" value="1"/>
</dbReference>
<organism evidence="5 6">
    <name type="scientific">Mycoplasmopsis fermentans (strain ATCC 19989 / NBRC 14854 / NCTC 10117 / PG18)</name>
    <name type="common">Mycoplasma fermentans</name>
    <dbReference type="NCBI Taxonomy" id="496833"/>
    <lineage>
        <taxon>Bacteria</taxon>
        <taxon>Bacillati</taxon>
        <taxon>Mycoplasmatota</taxon>
        <taxon>Mycoplasmoidales</taxon>
        <taxon>Metamycoplasmataceae</taxon>
        <taxon>Mycoplasmopsis</taxon>
    </lineage>
</organism>
<dbReference type="Pfam" id="PF00266">
    <property type="entry name" value="Aminotran_5"/>
    <property type="match status" value="1"/>
</dbReference>
<feature type="domain" description="Aminotransferase class V" evidence="3">
    <location>
        <begin position="266"/>
        <end position="538"/>
    </location>
</feature>
<dbReference type="Gene3D" id="3.40.640.10">
    <property type="entry name" value="Type I PLP-dependent aspartate aminotransferase-like (Major domain)"/>
    <property type="match status" value="1"/>
</dbReference>
<evidence type="ECO:0000313" key="5">
    <source>
        <dbReference type="EMBL" id="BAH69956.1"/>
    </source>
</evidence>
<dbReference type="InterPro" id="IPR015424">
    <property type="entry name" value="PyrdxlP-dep_Trfase"/>
</dbReference>
<keyword evidence="2" id="KW-0663">Pyridoxal phosphate</keyword>
<keyword evidence="6" id="KW-1185">Reference proteome</keyword>
<name>C4XFN4_MYCFP</name>
<dbReference type="InterPro" id="IPR015422">
    <property type="entry name" value="PyrdxlP-dep_Trfase_small"/>
</dbReference>
<dbReference type="HOGENOM" id="CLU_451866_0_0_14"/>
<gene>
    <name evidence="5" type="ordered locus">MBIO_0691</name>
</gene>
<dbReference type="GO" id="GO:0019265">
    <property type="term" value="P:glycine biosynthetic process, by transamination of glyoxylate"/>
    <property type="evidence" value="ECO:0007669"/>
    <property type="project" value="TreeGrafter"/>
</dbReference>
<proteinExistence type="predicted"/>
<evidence type="ECO:0000259" key="4">
    <source>
        <dbReference type="Pfam" id="PF00483"/>
    </source>
</evidence>
<dbReference type="AlphaFoldDB" id="C4XFN4"/>
<dbReference type="EMBL" id="AP009608">
    <property type="protein sequence ID" value="BAH69956.1"/>
    <property type="molecule type" value="Genomic_DNA"/>
</dbReference>
<dbReference type="GO" id="GO:0004760">
    <property type="term" value="F:L-serine-pyruvate transaminase activity"/>
    <property type="evidence" value="ECO:0007669"/>
    <property type="project" value="TreeGrafter"/>
</dbReference>
<dbReference type="PATRIC" id="fig|496833.3.peg.284"/>
<dbReference type="InterPro" id="IPR005835">
    <property type="entry name" value="NTP_transferase_dom"/>
</dbReference>
<dbReference type="InterPro" id="IPR000192">
    <property type="entry name" value="Aminotrans_V_dom"/>
</dbReference>
<dbReference type="Proteomes" id="UP000006810">
    <property type="component" value="Chromosome"/>
</dbReference>
<comment type="cofactor">
    <cofactor evidence="1">
        <name>pyridoxal 5'-phosphate</name>
        <dbReference type="ChEBI" id="CHEBI:597326"/>
    </cofactor>
</comment>
<dbReference type="eggNOG" id="COG4750">
    <property type="taxonomic scope" value="Bacteria"/>
</dbReference>
<dbReference type="InterPro" id="IPR029044">
    <property type="entry name" value="Nucleotide-diphossugar_trans"/>
</dbReference>
<accession>C4XFN4</accession>
<sequence>MEVIMAKVRNAVIFAAGKGTRMTPLTHYVPKPLITVNDESMIERNIKHLQEIGINDITVVVGYMKDQFNLIKEKYNVKLIENDLYDEANNIYSYVVSKNAFGDTLYIEGDLYIEKNIFPEIIKIIENSEDSICFTEKCTKHKSEWVFDTNNKGYVVKHHNEKDAYNQNIWIGILYLNKKLANEAKEKVDAWFNQQGNKQQYFETFLWTLENKMRLEAISSNLIKELDNFQDLINIDHHYANHASTLLFTPGPINNYPEVSEILSESVLHHRSELFKHYMEESTNLIKEFFRTKEALPLFITCSATGAMEAVVVNLISPENKVLLVEAGDFGKRFQIILERLIGANNLDVIHYEDGEAFKVKDIENKLKENKYDAFFCTHHETSTGVLNDIEAISKVVKKYAKDTLFIVDTVSSFIHENVEFDNWGLDVAIATSGKAFCVMPGLSCVVLSKRAQQVVKANKNFKFYFDLSAYINFYEREKSTPYTQASGILLALNAAMKVIKNQTFKNIRNNKLKIYDYIKKELIAIGFKDVVPKKNITIGLLVLNVPEGVDAIKLRNKIEYNHNIYFELGRGNRRSKQVRIGIPNTIDMEKAKKLVKVIKETLKIKID</sequence>